<proteinExistence type="predicted"/>
<feature type="compositionally biased region" description="Polar residues" evidence="1">
    <location>
        <begin position="57"/>
        <end position="70"/>
    </location>
</feature>
<name>A0A7U2F3T5_PHANO</name>
<sequence length="109" mass="12095">MIPHQSSQKLHPHPQIHKHTTLADDPNRHSSPPTLKVLRMIAQSNYKRSPDRHTKTCNHQYTSPPSQAITCTPPVPLSGAQPARPTHPKDQPRICASTALNQPRLPCAP</sequence>
<evidence type="ECO:0000313" key="3">
    <source>
        <dbReference type="Proteomes" id="UP000663193"/>
    </source>
</evidence>
<evidence type="ECO:0000313" key="2">
    <source>
        <dbReference type="EMBL" id="QRC97867.1"/>
    </source>
</evidence>
<accession>A0A7U2F3T5</accession>
<gene>
    <name evidence="2" type="ORF">JI435_411160</name>
</gene>
<dbReference type="VEuPathDB" id="FungiDB:JI435_411160"/>
<dbReference type="Proteomes" id="UP000663193">
    <property type="component" value="Chromosome 8"/>
</dbReference>
<evidence type="ECO:0000256" key="1">
    <source>
        <dbReference type="SAM" id="MobiDB-lite"/>
    </source>
</evidence>
<dbReference type="EMBL" id="CP069030">
    <property type="protein sequence ID" value="QRC97867.1"/>
    <property type="molecule type" value="Genomic_DNA"/>
</dbReference>
<feature type="compositionally biased region" description="Basic residues" evidence="1">
    <location>
        <begin position="10"/>
        <end position="20"/>
    </location>
</feature>
<keyword evidence="3" id="KW-1185">Reference proteome</keyword>
<protein>
    <submittedName>
        <fullName evidence="2">Uncharacterized protein</fullName>
    </submittedName>
</protein>
<reference evidence="3" key="1">
    <citation type="journal article" date="2021" name="BMC Genomics">
        <title>Chromosome-level genome assembly and manually-curated proteome of model necrotroph Parastagonospora nodorum Sn15 reveals a genome-wide trove of candidate effector homologs, and redundancy of virulence-related functions within an accessory chromosome.</title>
        <authorList>
            <person name="Bertazzoni S."/>
            <person name="Jones D.A.B."/>
            <person name="Phan H.T."/>
            <person name="Tan K.-C."/>
            <person name="Hane J.K."/>
        </authorList>
    </citation>
    <scope>NUCLEOTIDE SEQUENCE [LARGE SCALE GENOMIC DNA]</scope>
    <source>
        <strain evidence="3">SN15 / ATCC MYA-4574 / FGSC 10173)</strain>
    </source>
</reference>
<feature type="region of interest" description="Disordered" evidence="1">
    <location>
        <begin position="1"/>
        <end position="33"/>
    </location>
</feature>
<dbReference type="AlphaFoldDB" id="A0A7U2F3T5"/>
<organism evidence="2 3">
    <name type="scientific">Phaeosphaeria nodorum (strain SN15 / ATCC MYA-4574 / FGSC 10173)</name>
    <name type="common">Glume blotch fungus</name>
    <name type="synonym">Parastagonospora nodorum</name>
    <dbReference type="NCBI Taxonomy" id="321614"/>
    <lineage>
        <taxon>Eukaryota</taxon>
        <taxon>Fungi</taxon>
        <taxon>Dikarya</taxon>
        <taxon>Ascomycota</taxon>
        <taxon>Pezizomycotina</taxon>
        <taxon>Dothideomycetes</taxon>
        <taxon>Pleosporomycetidae</taxon>
        <taxon>Pleosporales</taxon>
        <taxon>Pleosporineae</taxon>
        <taxon>Phaeosphaeriaceae</taxon>
        <taxon>Parastagonospora</taxon>
    </lineage>
</organism>
<feature type="region of interest" description="Disordered" evidence="1">
    <location>
        <begin position="45"/>
        <end position="109"/>
    </location>
</feature>